<feature type="region of interest" description="Disordered" evidence="1">
    <location>
        <begin position="20"/>
        <end position="107"/>
    </location>
</feature>
<dbReference type="OrthoDB" id="3556194at2759"/>
<name>A0A4Z1ER05_9HELO</name>
<dbReference type="EMBL" id="PQXH01000071">
    <property type="protein sequence ID" value="TGO13348.1"/>
    <property type="molecule type" value="Genomic_DNA"/>
</dbReference>
<gene>
    <name evidence="2" type="ORF">BTUL_0071g00250</name>
</gene>
<organism evidence="2 3">
    <name type="scientific">Botrytis tulipae</name>
    <dbReference type="NCBI Taxonomy" id="87230"/>
    <lineage>
        <taxon>Eukaryota</taxon>
        <taxon>Fungi</taxon>
        <taxon>Dikarya</taxon>
        <taxon>Ascomycota</taxon>
        <taxon>Pezizomycotina</taxon>
        <taxon>Leotiomycetes</taxon>
        <taxon>Helotiales</taxon>
        <taxon>Sclerotiniaceae</taxon>
        <taxon>Botrytis</taxon>
    </lineage>
</organism>
<protein>
    <submittedName>
        <fullName evidence="2">Uncharacterized protein</fullName>
    </submittedName>
</protein>
<feature type="compositionally biased region" description="Polar residues" evidence="1">
    <location>
        <begin position="67"/>
        <end position="100"/>
    </location>
</feature>
<dbReference type="AlphaFoldDB" id="A0A4Z1ER05"/>
<feature type="region of interest" description="Disordered" evidence="1">
    <location>
        <begin position="120"/>
        <end position="197"/>
    </location>
</feature>
<feature type="compositionally biased region" description="Pro residues" evidence="1">
    <location>
        <begin position="42"/>
        <end position="62"/>
    </location>
</feature>
<sequence>MPYTLPSTADATLIINRPRPPTWVFLPLSDEPESTSDSDTLPPYPPPPTRPPPRTPLTPPAPIHISPPTTSSFNRNSYECDDSSTSTINRELKSSGPSNKEPSDFPPFCKALLFDSLQTDFDSLAPPSPSISPSVFSTSTKSSTPQPWFHPISHRQFSKTSIPPTRERPPSPPIQGTSVSEFYHSSRSPPDCNPQQQLEEEDVNDWVIIPPDIYSLSSPPSSPSNSAAPIVHKNETITREESRGTEGKMNFDPSLKMINLGNMKWGQNEDCTDNWSQDVNERVYINGNLKLCSPRGQGQWWRVHKRP</sequence>
<reference evidence="2 3" key="1">
    <citation type="submission" date="2017-12" db="EMBL/GenBank/DDBJ databases">
        <title>Comparative genomics of Botrytis spp.</title>
        <authorList>
            <person name="Valero-Jimenez C.A."/>
            <person name="Tapia P."/>
            <person name="Veloso J."/>
            <person name="Silva-Moreno E."/>
            <person name="Staats M."/>
            <person name="Valdes J.H."/>
            <person name="Van Kan J.A.L."/>
        </authorList>
    </citation>
    <scope>NUCLEOTIDE SEQUENCE [LARGE SCALE GENOMIC DNA]</scope>
    <source>
        <strain evidence="2 3">Bt9001</strain>
    </source>
</reference>
<dbReference type="Proteomes" id="UP000297777">
    <property type="component" value="Unassembled WGS sequence"/>
</dbReference>
<comment type="caution">
    <text evidence="2">The sequence shown here is derived from an EMBL/GenBank/DDBJ whole genome shotgun (WGS) entry which is preliminary data.</text>
</comment>
<feature type="compositionally biased region" description="Low complexity" evidence="1">
    <location>
        <begin position="131"/>
        <end position="145"/>
    </location>
</feature>
<evidence type="ECO:0000313" key="3">
    <source>
        <dbReference type="Proteomes" id="UP000297777"/>
    </source>
</evidence>
<evidence type="ECO:0000256" key="1">
    <source>
        <dbReference type="SAM" id="MobiDB-lite"/>
    </source>
</evidence>
<evidence type="ECO:0000313" key="2">
    <source>
        <dbReference type="EMBL" id="TGO13348.1"/>
    </source>
</evidence>
<keyword evidence="3" id="KW-1185">Reference proteome</keyword>
<proteinExistence type="predicted"/>
<accession>A0A4Z1ER05</accession>
<feature type="compositionally biased region" description="Polar residues" evidence="1">
    <location>
        <begin position="175"/>
        <end position="197"/>
    </location>
</feature>